<feature type="domain" description="EF-hand" evidence="2">
    <location>
        <begin position="78"/>
        <end position="113"/>
    </location>
</feature>
<dbReference type="OrthoDB" id="26525at2759"/>
<dbReference type="Gene3D" id="1.10.238.10">
    <property type="entry name" value="EF-hand"/>
    <property type="match status" value="1"/>
</dbReference>
<evidence type="ECO:0000259" key="2">
    <source>
        <dbReference type="PROSITE" id="PS50222"/>
    </source>
</evidence>
<evidence type="ECO:0000313" key="4">
    <source>
        <dbReference type="Proteomes" id="UP000054408"/>
    </source>
</evidence>
<dbReference type="GO" id="GO:0005509">
    <property type="term" value="F:calcium ion binding"/>
    <property type="evidence" value="ECO:0007669"/>
    <property type="project" value="InterPro"/>
</dbReference>
<organism evidence="3 4">
    <name type="scientific">Thecamonas trahens ATCC 50062</name>
    <dbReference type="NCBI Taxonomy" id="461836"/>
    <lineage>
        <taxon>Eukaryota</taxon>
        <taxon>Apusozoa</taxon>
        <taxon>Apusomonadida</taxon>
        <taxon>Apusomonadidae</taxon>
        <taxon>Thecamonas</taxon>
    </lineage>
</organism>
<evidence type="ECO:0000256" key="1">
    <source>
        <dbReference type="ARBA" id="ARBA00022737"/>
    </source>
</evidence>
<accession>A0A0L0D2A1</accession>
<name>A0A0L0D2A1_THETB</name>
<sequence length="150" mass="16214">MADDLDAEAREELQQEFNLVAKGGVLNLNQLGEVMRNMGQIMSATELNELCSAAGTSPQAVDFNGFLTMMAKKVASNDSKDDIILAFSVFDKDGAGYVAASELRHVMTNLGSRLPEAQVAEMLAEADSHADGRVNYQSFVEQMLAKGDHL</sequence>
<gene>
    <name evidence="3" type="ORF">AMSG_02714</name>
</gene>
<dbReference type="RefSeq" id="XP_013760554.1">
    <property type="nucleotide sequence ID" value="XM_013905100.1"/>
</dbReference>
<dbReference type="STRING" id="461836.A0A0L0D2A1"/>
<dbReference type="GeneID" id="25562367"/>
<proteinExistence type="predicted"/>
<dbReference type="EMBL" id="GL349442">
    <property type="protein sequence ID" value="KNC46260.1"/>
    <property type="molecule type" value="Genomic_DNA"/>
</dbReference>
<dbReference type="eggNOG" id="KOG0027">
    <property type="taxonomic scope" value="Eukaryota"/>
</dbReference>
<dbReference type="InterPro" id="IPR002048">
    <property type="entry name" value="EF_hand_dom"/>
</dbReference>
<dbReference type="PANTHER" id="PTHR23048">
    <property type="entry name" value="MYOSIN LIGHT CHAIN 1, 3"/>
    <property type="match status" value="1"/>
</dbReference>
<dbReference type="PANTHER" id="PTHR23048:SF0">
    <property type="entry name" value="CALMODULIN LIKE 3"/>
    <property type="match status" value="1"/>
</dbReference>
<dbReference type="GO" id="GO:0016460">
    <property type="term" value="C:myosin II complex"/>
    <property type="evidence" value="ECO:0007669"/>
    <property type="project" value="TreeGrafter"/>
</dbReference>
<keyword evidence="1" id="KW-0677">Repeat</keyword>
<evidence type="ECO:0000313" key="3">
    <source>
        <dbReference type="EMBL" id="KNC46260.1"/>
    </source>
</evidence>
<dbReference type="Pfam" id="PF13499">
    <property type="entry name" value="EF-hand_7"/>
    <property type="match status" value="1"/>
</dbReference>
<dbReference type="SUPFAM" id="SSF47473">
    <property type="entry name" value="EF-hand"/>
    <property type="match status" value="1"/>
</dbReference>
<protein>
    <submittedName>
        <fullName evidence="3">Calmodulin</fullName>
    </submittedName>
</protein>
<dbReference type="AlphaFoldDB" id="A0A0L0D2A1"/>
<dbReference type="FunFam" id="1.10.238.10:FF:000003">
    <property type="entry name" value="Calmodulin A"/>
    <property type="match status" value="1"/>
</dbReference>
<dbReference type="CDD" id="cd00051">
    <property type="entry name" value="EFh"/>
    <property type="match status" value="1"/>
</dbReference>
<dbReference type="SMART" id="SM00054">
    <property type="entry name" value="EFh"/>
    <property type="match status" value="2"/>
</dbReference>
<dbReference type="InterPro" id="IPR011992">
    <property type="entry name" value="EF-hand-dom_pair"/>
</dbReference>
<dbReference type="InterPro" id="IPR050230">
    <property type="entry name" value="CALM/Myosin/TropC-like"/>
</dbReference>
<dbReference type="Proteomes" id="UP000054408">
    <property type="component" value="Unassembled WGS sequence"/>
</dbReference>
<reference evidence="3 4" key="1">
    <citation type="submission" date="2010-05" db="EMBL/GenBank/DDBJ databases">
        <title>The Genome Sequence of Thecamonas trahens ATCC 50062.</title>
        <authorList>
            <consortium name="The Broad Institute Genome Sequencing Platform"/>
            <person name="Russ C."/>
            <person name="Cuomo C."/>
            <person name="Shea T."/>
            <person name="Young S.K."/>
            <person name="Zeng Q."/>
            <person name="Koehrsen M."/>
            <person name="Haas B."/>
            <person name="Borodovsky M."/>
            <person name="Guigo R."/>
            <person name="Alvarado L."/>
            <person name="Berlin A."/>
            <person name="Bochicchio J."/>
            <person name="Borenstein D."/>
            <person name="Chapman S."/>
            <person name="Chen Z."/>
            <person name="Freedman E."/>
            <person name="Gellesch M."/>
            <person name="Goldberg J."/>
            <person name="Griggs A."/>
            <person name="Gujja S."/>
            <person name="Heilman E."/>
            <person name="Heiman D."/>
            <person name="Hepburn T."/>
            <person name="Howarth C."/>
            <person name="Jen D."/>
            <person name="Larson L."/>
            <person name="Mehta T."/>
            <person name="Park D."/>
            <person name="Pearson M."/>
            <person name="Roberts A."/>
            <person name="Saif S."/>
            <person name="Shenoy N."/>
            <person name="Sisk P."/>
            <person name="Stolte C."/>
            <person name="Sykes S."/>
            <person name="Thomson T."/>
            <person name="Walk T."/>
            <person name="White J."/>
            <person name="Yandava C."/>
            <person name="Burger G."/>
            <person name="Gray M.W."/>
            <person name="Holland P.W.H."/>
            <person name="King N."/>
            <person name="Lang F.B.F."/>
            <person name="Roger A.J."/>
            <person name="Ruiz-Trillo I."/>
            <person name="Lander E."/>
            <person name="Nusbaum C."/>
        </authorList>
    </citation>
    <scope>NUCLEOTIDE SEQUENCE [LARGE SCALE GENOMIC DNA]</scope>
    <source>
        <strain evidence="3 4">ATCC 50062</strain>
    </source>
</reference>
<keyword evidence="4" id="KW-1185">Reference proteome</keyword>
<dbReference type="PROSITE" id="PS50222">
    <property type="entry name" value="EF_HAND_2"/>
    <property type="match status" value="1"/>
</dbReference>